<keyword evidence="1" id="KW-0732">Signal</keyword>
<protein>
    <submittedName>
        <fullName evidence="3">T9SS type A sorting domain-containing protein</fullName>
    </submittedName>
</protein>
<dbReference type="Pfam" id="PF18962">
    <property type="entry name" value="Por_Secre_tail"/>
    <property type="match status" value="1"/>
</dbReference>
<feature type="chain" id="PRO_5021437936" evidence="1">
    <location>
        <begin position="26"/>
        <end position="454"/>
    </location>
</feature>
<reference evidence="3 4" key="1">
    <citation type="submission" date="2019-04" db="EMBL/GenBank/DDBJ databases">
        <authorList>
            <person name="Feng G."/>
            <person name="Zhang J."/>
            <person name="Zhu H."/>
        </authorList>
    </citation>
    <scope>NUCLEOTIDE SEQUENCE [LARGE SCALE GENOMIC DNA]</scope>
    <source>
        <strain evidence="3 4">JCM 17223</strain>
    </source>
</reference>
<keyword evidence="4" id="KW-1185">Reference proteome</keyword>
<evidence type="ECO:0000256" key="1">
    <source>
        <dbReference type="SAM" id="SignalP"/>
    </source>
</evidence>
<feature type="signal peptide" evidence="1">
    <location>
        <begin position="1"/>
        <end position="25"/>
    </location>
</feature>
<name>A0A4Z0PK88_9BACT</name>
<dbReference type="OrthoDB" id="863842at2"/>
<accession>A0A4Z0PK88</accession>
<comment type="caution">
    <text evidence="3">The sequence shown here is derived from an EMBL/GenBank/DDBJ whole genome shotgun (WGS) entry which is preliminary data.</text>
</comment>
<dbReference type="EMBL" id="SRLD01000029">
    <property type="protein sequence ID" value="TGE14824.1"/>
    <property type="molecule type" value="Genomic_DNA"/>
</dbReference>
<evidence type="ECO:0000313" key="4">
    <source>
        <dbReference type="Proteomes" id="UP000297739"/>
    </source>
</evidence>
<evidence type="ECO:0000259" key="2">
    <source>
        <dbReference type="Pfam" id="PF18962"/>
    </source>
</evidence>
<proteinExistence type="predicted"/>
<sequence length="454" mass="50774">MPISPRKIFLAALGLLALTTAGLQAQSVSTRPAATPLTLSRPAHTAPSSPIANALRGINTTVVRPSQSVNYYWGTSSNQWEPASKDLYTYDAGGRPTQIVSQDSATSLPSSRLLLAYDIKGRPTATTYQNWNNNAWENNNRYTTSYDAYGNETGYLSQTWNGSTWTTDFGTQVVYAYNAAGVVTEEIRKEYDKGLFVNEQRTVYTFTNGQWSSALFQEWENGAWQNRVLSLDVVWYDWASRKPASFRTQEYDGTSFMDMERYNIMYSANGTILSTIQSYDGTAWVNDYRISEPYDNYGNELGFTEEQWVNNAWRLEYGDRNLLFYNANNVVLRKVHQRFDNGQRQYTNEFRSNYSNFQTITLAAARNAALEARATLYPNPAAGLVTLAVADVSGTEAATGEVRNALGQLVQQFTARPQAGQLSTQLDLSSLQAGVYTVRLQTSAGSIVKRVVRN</sequence>
<organism evidence="3 4">
    <name type="scientific">Hymenobacter elongatus</name>
    <dbReference type="NCBI Taxonomy" id="877208"/>
    <lineage>
        <taxon>Bacteria</taxon>
        <taxon>Pseudomonadati</taxon>
        <taxon>Bacteroidota</taxon>
        <taxon>Cytophagia</taxon>
        <taxon>Cytophagales</taxon>
        <taxon>Hymenobacteraceae</taxon>
        <taxon>Hymenobacter</taxon>
    </lineage>
</organism>
<dbReference type="Gene3D" id="2.40.128.720">
    <property type="match status" value="1"/>
</dbReference>
<gene>
    <name evidence="3" type="ORF">E5J99_14440</name>
</gene>
<evidence type="ECO:0000313" key="3">
    <source>
        <dbReference type="EMBL" id="TGE14824.1"/>
    </source>
</evidence>
<dbReference type="NCBIfam" id="TIGR04183">
    <property type="entry name" value="Por_Secre_tail"/>
    <property type="match status" value="1"/>
</dbReference>
<feature type="domain" description="Secretion system C-terminal sorting" evidence="2">
    <location>
        <begin position="376"/>
        <end position="452"/>
    </location>
</feature>
<dbReference type="Proteomes" id="UP000297739">
    <property type="component" value="Unassembled WGS sequence"/>
</dbReference>
<dbReference type="AlphaFoldDB" id="A0A4Z0PK88"/>
<dbReference type="InterPro" id="IPR026444">
    <property type="entry name" value="Secre_tail"/>
</dbReference>
<dbReference type="RefSeq" id="WP_135498524.1">
    <property type="nucleotide sequence ID" value="NZ_SRLD01000029.1"/>
</dbReference>